<accession>A0ABW5Y3I1</accession>
<comment type="caution">
    <text evidence="1">The sequence shown here is derived from an EMBL/GenBank/DDBJ whole genome shotgun (WGS) entry which is preliminary data.</text>
</comment>
<proteinExistence type="predicted"/>
<dbReference type="RefSeq" id="WP_380148521.1">
    <property type="nucleotide sequence ID" value="NZ_JBHUOR010000130.1"/>
</dbReference>
<organism evidence="1 2">
    <name type="scientific">Kurthia populi</name>
    <dbReference type="NCBI Taxonomy" id="1562132"/>
    <lineage>
        <taxon>Bacteria</taxon>
        <taxon>Bacillati</taxon>
        <taxon>Bacillota</taxon>
        <taxon>Bacilli</taxon>
        <taxon>Bacillales</taxon>
        <taxon>Caryophanaceae</taxon>
        <taxon>Kurthia</taxon>
    </lineage>
</organism>
<dbReference type="Proteomes" id="UP001597568">
    <property type="component" value="Unassembled WGS sequence"/>
</dbReference>
<evidence type="ECO:0000313" key="2">
    <source>
        <dbReference type="Proteomes" id="UP001597568"/>
    </source>
</evidence>
<name>A0ABW5Y3I1_9BACL</name>
<reference evidence="2" key="1">
    <citation type="journal article" date="2019" name="Int. J. Syst. Evol. Microbiol.">
        <title>The Global Catalogue of Microorganisms (GCM) 10K type strain sequencing project: providing services to taxonomists for standard genome sequencing and annotation.</title>
        <authorList>
            <consortium name="The Broad Institute Genomics Platform"/>
            <consortium name="The Broad Institute Genome Sequencing Center for Infectious Disease"/>
            <person name="Wu L."/>
            <person name="Ma J."/>
        </authorList>
    </citation>
    <scope>NUCLEOTIDE SEQUENCE [LARGE SCALE GENOMIC DNA]</scope>
    <source>
        <strain evidence="2">KCTC 33522</strain>
    </source>
</reference>
<sequence length="68" mass="7700">MTNTYLVALVDGQRFSVDDIVRLDDTNNTYSFYDSLGNIVYSVPFIRVEGVWLSSIDFINDIKAEGSE</sequence>
<evidence type="ECO:0000313" key="1">
    <source>
        <dbReference type="EMBL" id="MFD2869879.1"/>
    </source>
</evidence>
<gene>
    <name evidence="1" type="ORF">ACFSY7_15405</name>
</gene>
<dbReference type="EMBL" id="JBHUOR010000130">
    <property type="protein sequence ID" value="MFD2869879.1"/>
    <property type="molecule type" value="Genomic_DNA"/>
</dbReference>
<protein>
    <submittedName>
        <fullName evidence="1">Uncharacterized protein</fullName>
    </submittedName>
</protein>
<keyword evidence="2" id="KW-1185">Reference proteome</keyword>